<name>X0WCT5_9ZZZZ</name>
<reference evidence="1" key="1">
    <citation type="journal article" date="2014" name="Front. Microbiol.">
        <title>High frequency of phylogenetically diverse reductive dehalogenase-homologous genes in deep subseafloor sedimentary metagenomes.</title>
        <authorList>
            <person name="Kawai M."/>
            <person name="Futagami T."/>
            <person name="Toyoda A."/>
            <person name="Takaki Y."/>
            <person name="Nishi S."/>
            <person name="Hori S."/>
            <person name="Arai W."/>
            <person name="Tsubouchi T."/>
            <person name="Morono Y."/>
            <person name="Uchiyama I."/>
            <person name="Ito T."/>
            <person name="Fujiyama A."/>
            <person name="Inagaki F."/>
            <person name="Takami H."/>
        </authorList>
    </citation>
    <scope>NUCLEOTIDE SEQUENCE</scope>
    <source>
        <strain evidence="1">Expedition CK06-06</strain>
    </source>
</reference>
<feature type="non-terminal residue" evidence="1">
    <location>
        <position position="135"/>
    </location>
</feature>
<sequence>MVLLWAAGYGVAVSDMSAQADVSSPEITVSFDKHATKDDSIPEGYVYWKTVTARVTAYDPSKRCCGSFADGKTSIGLNAWKLTGCAAYPKAIPYGTLVHVPGAGYRTVDDTGAQMRKSWRKGVYHVDLRMKYHHQ</sequence>
<dbReference type="AlphaFoldDB" id="X0WCT5"/>
<protein>
    <recommendedName>
        <fullName evidence="2">3D domain-containing protein</fullName>
    </recommendedName>
</protein>
<organism evidence="1">
    <name type="scientific">marine sediment metagenome</name>
    <dbReference type="NCBI Taxonomy" id="412755"/>
    <lineage>
        <taxon>unclassified sequences</taxon>
        <taxon>metagenomes</taxon>
        <taxon>ecological metagenomes</taxon>
    </lineage>
</organism>
<proteinExistence type="predicted"/>
<evidence type="ECO:0008006" key="2">
    <source>
        <dbReference type="Google" id="ProtNLM"/>
    </source>
</evidence>
<comment type="caution">
    <text evidence="1">The sequence shown here is derived from an EMBL/GenBank/DDBJ whole genome shotgun (WGS) entry which is preliminary data.</text>
</comment>
<evidence type="ECO:0000313" key="1">
    <source>
        <dbReference type="EMBL" id="GAG21002.1"/>
    </source>
</evidence>
<dbReference type="EMBL" id="BARS01030368">
    <property type="protein sequence ID" value="GAG21002.1"/>
    <property type="molecule type" value="Genomic_DNA"/>
</dbReference>
<gene>
    <name evidence="1" type="ORF">S01H1_47366</name>
</gene>
<dbReference type="CDD" id="cd22786">
    <property type="entry name" value="DPBB_YuiC-like"/>
    <property type="match status" value="1"/>
</dbReference>
<accession>X0WCT5</accession>